<feature type="coiled-coil region" evidence="1">
    <location>
        <begin position="239"/>
        <end position="266"/>
    </location>
</feature>
<dbReference type="AlphaFoldDB" id="A0A1S3ZRV2"/>
<dbReference type="RefSeq" id="XP_016467013.1">
    <property type="nucleotide sequence ID" value="XM_016611527.1"/>
</dbReference>
<feature type="region of interest" description="Disordered" evidence="2">
    <location>
        <begin position="329"/>
        <end position="348"/>
    </location>
</feature>
<protein>
    <recommendedName>
        <fullName evidence="4">Retrotransposon gag domain-containing protein</fullName>
    </recommendedName>
</protein>
<evidence type="ECO:0000313" key="3">
    <source>
        <dbReference type="RefSeq" id="XP_016467013.1"/>
    </source>
</evidence>
<accession>A0A1S3ZRV2</accession>
<dbReference type="PaxDb" id="4097-A0A1S3ZRV2"/>
<reference evidence="3" key="1">
    <citation type="submission" date="2025-08" db="UniProtKB">
        <authorList>
            <consortium name="RefSeq"/>
        </authorList>
    </citation>
    <scope>IDENTIFICATION</scope>
</reference>
<dbReference type="OrthoDB" id="10416123at2759"/>
<name>A0A1S3ZRV2_TOBAC</name>
<dbReference type="KEGG" id="nta:107789669"/>
<evidence type="ECO:0000256" key="2">
    <source>
        <dbReference type="SAM" id="MobiDB-lite"/>
    </source>
</evidence>
<keyword evidence="1" id="KW-0175">Coiled coil</keyword>
<organism evidence="3">
    <name type="scientific">Nicotiana tabacum</name>
    <name type="common">Common tobacco</name>
    <dbReference type="NCBI Taxonomy" id="4097"/>
    <lineage>
        <taxon>Eukaryota</taxon>
        <taxon>Viridiplantae</taxon>
        <taxon>Streptophyta</taxon>
        <taxon>Embryophyta</taxon>
        <taxon>Tracheophyta</taxon>
        <taxon>Spermatophyta</taxon>
        <taxon>Magnoliopsida</taxon>
        <taxon>eudicotyledons</taxon>
        <taxon>Gunneridae</taxon>
        <taxon>Pentapetalae</taxon>
        <taxon>asterids</taxon>
        <taxon>lamiids</taxon>
        <taxon>Solanales</taxon>
        <taxon>Solanaceae</taxon>
        <taxon>Nicotianoideae</taxon>
        <taxon>Nicotianeae</taxon>
        <taxon>Nicotiana</taxon>
    </lineage>
</organism>
<evidence type="ECO:0008006" key="4">
    <source>
        <dbReference type="Google" id="ProtNLM"/>
    </source>
</evidence>
<feature type="compositionally biased region" description="Basic and acidic residues" evidence="2">
    <location>
        <begin position="216"/>
        <end position="226"/>
    </location>
</feature>
<sequence>MVENEEIPVIEAARPSLVNMTQAIVKLDIIGHFELKQYMTKVLKSQILGFQQGDGETLRQAWERYKKLLRDCSYRCQTDEVLGHTFVDGPDETSKLNLDSACGGSCMQKPYSKIQTLLNNFTANNHNWQGKGDARRMIKQKAVGTIKLDEMSAMRAEISKLTNQVANIEMGQGHQMQQSRGPMKQNAQYVNTYNPNWRNYSNLSWGENQASQNQYRPKENYNHPERSPQQVEESTNNMLKKLLIDNQQLQTDNQQLRTGFQNIEKQITQLAALQNTRPTGALPSNTDKNPHVNALTLRNGRELEEIPKIKKVKVTHKGELVPQTVVETEKEIEESEKTLIERPPPPFP</sequence>
<evidence type="ECO:0000256" key="1">
    <source>
        <dbReference type="SAM" id="Coils"/>
    </source>
</evidence>
<proteinExistence type="predicted"/>
<feature type="region of interest" description="Disordered" evidence="2">
    <location>
        <begin position="212"/>
        <end position="234"/>
    </location>
</feature>
<gene>
    <name evidence="3" type="primary">LOC107789669</name>
</gene>